<dbReference type="FunFam" id="2.60.300.12:FF:000006">
    <property type="entry name" value="Iron-sulfur cluster assembly 2 mitochondrial"/>
    <property type="match status" value="1"/>
</dbReference>
<dbReference type="Pfam" id="PF01521">
    <property type="entry name" value="Fe-S_biosyn"/>
    <property type="match status" value="1"/>
</dbReference>
<proteinExistence type="inferred from homology"/>
<dbReference type="EMBL" id="JAABOA010000022">
    <property type="protein sequence ID" value="KAF9586515.1"/>
    <property type="molecule type" value="Genomic_DNA"/>
</dbReference>
<evidence type="ECO:0000256" key="4">
    <source>
        <dbReference type="ARBA" id="ARBA00023004"/>
    </source>
</evidence>
<evidence type="ECO:0000256" key="2">
    <source>
        <dbReference type="ARBA" id="ARBA00006718"/>
    </source>
</evidence>
<evidence type="ECO:0000256" key="1">
    <source>
        <dbReference type="ARBA" id="ARBA00004173"/>
    </source>
</evidence>
<name>A0A9P6G339_9FUNG</name>
<gene>
    <name evidence="7" type="primary">ISA2</name>
    <name evidence="7" type="ORF">BGW38_003201</name>
</gene>
<keyword evidence="8" id="KW-1185">Reference proteome</keyword>
<keyword evidence="4" id="KW-0408">Iron</keyword>
<keyword evidence="5" id="KW-0496">Mitochondrion</keyword>
<evidence type="ECO:0000256" key="5">
    <source>
        <dbReference type="ARBA" id="ARBA00023128"/>
    </source>
</evidence>
<dbReference type="NCBIfam" id="TIGR00049">
    <property type="entry name" value="iron-sulfur cluster assembly accessory protein"/>
    <property type="match status" value="1"/>
</dbReference>
<dbReference type="GO" id="GO:0005506">
    <property type="term" value="F:iron ion binding"/>
    <property type="evidence" value="ECO:0007669"/>
    <property type="project" value="TreeGrafter"/>
</dbReference>
<dbReference type="AlphaFoldDB" id="A0A9P6G339"/>
<dbReference type="InterPro" id="IPR035903">
    <property type="entry name" value="HesB-like_dom_sf"/>
</dbReference>
<evidence type="ECO:0000313" key="7">
    <source>
        <dbReference type="EMBL" id="KAF9586515.1"/>
    </source>
</evidence>
<organism evidence="7 8">
    <name type="scientific">Lunasporangiospora selenospora</name>
    <dbReference type="NCBI Taxonomy" id="979761"/>
    <lineage>
        <taxon>Eukaryota</taxon>
        <taxon>Fungi</taxon>
        <taxon>Fungi incertae sedis</taxon>
        <taxon>Mucoromycota</taxon>
        <taxon>Mortierellomycotina</taxon>
        <taxon>Mortierellomycetes</taxon>
        <taxon>Mortierellales</taxon>
        <taxon>Mortierellaceae</taxon>
        <taxon>Lunasporangiospora</taxon>
    </lineage>
</organism>
<comment type="subcellular location">
    <subcellularLocation>
        <location evidence="1">Mitochondrion</location>
    </subcellularLocation>
</comment>
<dbReference type="InterPro" id="IPR000361">
    <property type="entry name" value="ATAP_core_dom"/>
</dbReference>
<dbReference type="Gene3D" id="2.60.300.12">
    <property type="entry name" value="HesB-like domain"/>
    <property type="match status" value="1"/>
</dbReference>
<keyword evidence="3" id="KW-0479">Metal-binding</keyword>
<dbReference type="SUPFAM" id="SSF89360">
    <property type="entry name" value="HesB-like domain"/>
    <property type="match status" value="1"/>
</dbReference>
<comment type="caution">
    <text evidence="7">The sequence shown here is derived from an EMBL/GenBank/DDBJ whole genome shotgun (WGS) entry which is preliminary data.</text>
</comment>
<dbReference type="GO" id="GO:0051537">
    <property type="term" value="F:2 iron, 2 sulfur cluster binding"/>
    <property type="evidence" value="ECO:0007669"/>
    <property type="project" value="TreeGrafter"/>
</dbReference>
<accession>A0A9P6G339</accession>
<evidence type="ECO:0000256" key="3">
    <source>
        <dbReference type="ARBA" id="ARBA00022723"/>
    </source>
</evidence>
<dbReference type="Proteomes" id="UP000780801">
    <property type="component" value="Unassembled WGS sequence"/>
</dbReference>
<dbReference type="InterPro" id="IPR016092">
    <property type="entry name" value="ATAP"/>
</dbReference>
<dbReference type="GO" id="GO:0120510">
    <property type="term" value="C:mitochondrial [4Fe-4S] assembly complex"/>
    <property type="evidence" value="ECO:0007669"/>
    <property type="project" value="UniProtKB-ARBA"/>
</dbReference>
<evidence type="ECO:0000259" key="6">
    <source>
        <dbReference type="Pfam" id="PF01521"/>
    </source>
</evidence>
<protein>
    <submittedName>
        <fullName evidence="7">[4Fe-4S] proteins maturation</fullName>
    </submittedName>
</protein>
<dbReference type="GO" id="GO:0051539">
    <property type="term" value="F:4 iron, 4 sulfur cluster binding"/>
    <property type="evidence" value="ECO:0007669"/>
    <property type="project" value="TreeGrafter"/>
</dbReference>
<dbReference type="GO" id="GO:0016226">
    <property type="term" value="P:iron-sulfur cluster assembly"/>
    <property type="evidence" value="ECO:0007669"/>
    <property type="project" value="InterPro"/>
</dbReference>
<dbReference type="OrthoDB" id="1938621at2759"/>
<reference evidence="7" key="1">
    <citation type="journal article" date="2020" name="Fungal Divers.">
        <title>Resolving the Mortierellaceae phylogeny through synthesis of multi-gene phylogenetics and phylogenomics.</title>
        <authorList>
            <person name="Vandepol N."/>
            <person name="Liber J."/>
            <person name="Desiro A."/>
            <person name="Na H."/>
            <person name="Kennedy M."/>
            <person name="Barry K."/>
            <person name="Grigoriev I.V."/>
            <person name="Miller A.N."/>
            <person name="O'Donnell K."/>
            <person name="Stajich J.E."/>
            <person name="Bonito G."/>
        </authorList>
    </citation>
    <scope>NUCLEOTIDE SEQUENCE</scope>
    <source>
        <strain evidence="7">KOD1015</strain>
    </source>
</reference>
<comment type="similarity">
    <text evidence="2">Belongs to the HesB/IscA family.</text>
</comment>
<sequence length="301" mass="33251">MSLLIRNPYRQLLVGQLQRIKAVHSMIMDIDLERMDVDPEFMDIDQSAFEFMGSSEPMEVDEEWTNCIAMLTRIPRVVSSRSQAHYISSSRHYSFKSLTAPVSSASCAAPLRSRSLQTTQQRYLSANVLASARITQHTAIAPVLARNVMAGQLRYNSSAATASSPGQDVAQNANSGVKIQNAQVDENGKELAIDITEKAVKQLRHIATRDKNPLQALRIMVDSGGCHGYQYIMDLTDTINEDDVLFEKDGGRVIVDTITLPMISGSRIDFIEELIGSSFKVVNNPHAAHSCGCDTSFEIKI</sequence>
<evidence type="ECO:0000313" key="8">
    <source>
        <dbReference type="Proteomes" id="UP000780801"/>
    </source>
</evidence>
<dbReference type="PANTHER" id="PTHR43011">
    <property type="entry name" value="IRON-SULFUR CLUSTER ASSEMBLY 2 HOMOLOG, MITOCHONDRIAL"/>
    <property type="match status" value="1"/>
</dbReference>
<dbReference type="PANTHER" id="PTHR43011:SF1">
    <property type="entry name" value="IRON-SULFUR CLUSTER ASSEMBLY 2 HOMOLOG, MITOCHONDRIAL"/>
    <property type="match status" value="1"/>
</dbReference>
<feature type="domain" description="Core" evidence="6">
    <location>
        <begin position="193"/>
        <end position="294"/>
    </location>
</feature>